<proteinExistence type="predicted"/>
<dbReference type="Proteomes" id="UP000051660">
    <property type="component" value="Unassembled WGS sequence"/>
</dbReference>
<feature type="domain" description="DUF7919" evidence="2">
    <location>
        <begin position="3"/>
        <end position="80"/>
    </location>
</feature>
<evidence type="ECO:0000259" key="2">
    <source>
        <dbReference type="Pfam" id="PF25535"/>
    </source>
</evidence>
<evidence type="ECO:0000313" key="3">
    <source>
        <dbReference type="EMBL" id="KRR18256.1"/>
    </source>
</evidence>
<dbReference type="AlphaFoldDB" id="A0A0R3MLK0"/>
<evidence type="ECO:0000256" key="1">
    <source>
        <dbReference type="SAM" id="Phobius"/>
    </source>
</evidence>
<evidence type="ECO:0000313" key="4">
    <source>
        <dbReference type="Proteomes" id="UP000051660"/>
    </source>
</evidence>
<accession>A0A0R3MLK0</accession>
<keyword evidence="1" id="KW-0472">Membrane</keyword>
<protein>
    <recommendedName>
        <fullName evidence="2">DUF7919 domain-containing protein</fullName>
    </recommendedName>
</protein>
<organism evidence="3 4">
    <name type="scientific">Bradyrhizobium lablabi</name>
    <dbReference type="NCBI Taxonomy" id="722472"/>
    <lineage>
        <taxon>Bacteria</taxon>
        <taxon>Pseudomonadati</taxon>
        <taxon>Pseudomonadota</taxon>
        <taxon>Alphaproteobacteria</taxon>
        <taxon>Hyphomicrobiales</taxon>
        <taxon>Nitrobacteraceae</taxon>
        <taxon>Bradyrhizobium</taxon>
    </lineage>
</organism>
<feature type="transmembrane region" description="Helical" evidence="1">
    <location>
        <begin position="47"/>
        <end position="66"/>
    </location>
</feature>
<dbReference type="InterPro" id="IPR057679">
    <property type="entry name" value="DUF7919"/>
</dbReference>
<gene>
    <name evidence="3" type="ORF">CQ14_25405</name>
</gene>
<keyword evidence="1" id="KW-1133">Transmembrane helix</keyword>
<name>A0A0R3MLK0_9BRAD</name>
<keyword evidence="1" id="KW-0812">Transmembrane</keyword>
<comment type="caution">
    <text evidence="3">The sequence shown here is derived from an EMBL/GenBank/DDBJ whole genome shotgun (WGS) entry which is preliminary data.</text>
</comment>
<sequence>MIASPVNLTRGWHFCEFCPKPAKTVSPGRIRMLDPAARTLGNGEIRVASAAGIIYVAPLLVLHYVVAHGYLPPQEFIDAVIEWSAT</sequence>
<dbReference type="Pfam" id="PF25535">
    <property type="entry name" value="DUF7919"/>
    <property type="match status" value="1"/>
</dbReference>
<dbReference type="EMBL" id="LLYB01000109">
    <property type="protein sequence ID" value="KRR18256.1"/>
    <property type="molecule type" value="Genomic_DNA"/>
</dbReference>
<reference evidence="3 4" key="1">
    <citation type="submission" date="2014-03" db="EMBL/GenBank/DDBJ databases">
        <title>Bradyrhizobium valentinum sp. nov., isolated from effective nodules of Lupinus mariae-josephae, a lupine endemic of basic-lime soils in Eastern Spain.</title>
        <authorList>
            <person name="Duran D."/>
            <person name="Rey L."/>
            <person name="Navarro A."/>
            <person name="Busquets A."/>
            <person name="Imperial J."/>
            <person name="Ruiz-Argueso T."/>
        </authorList>
    </citation>
    <scope>NUCLEOTIDE SEQUENCE [LARGE SCALE GENOMIC DNA]</scope>
    <source>
        <strain evidence="3 4">CCBAU 23086</strain>
    </source>
</reference>